<organism evidence="5">
    <name type="scientific">Micromonospora sp. CCTCC AA 2012012</name>
    <dbReference type="NCBI Taxonomy" id="3111921"/>
    <lineage>
        <taxon>Bacteria</taxon>
        <taxon>Bacillati</taxon>
        <taxon>Actinomycetota</taxon>
        <taxon>Actinomycetes</taxon>
        <taxon>Micromonosporales</taxon>
        <taxon>Micromonosporaceae</taxon>
        <taxon>Micromonospora</taxon>
    </lineage>
</organism>
<reference evidence="6" key="2">
    <citation type="submission" date="2024-06" db="EMBL/GenBank/DDBJ databases">
        <title>Micromonospora mangrovi CCTCC AA 2012012 genome sequences.</title>
        <authorList>
            <person name="Gao J."/>
        </authorList>
    </citation>
    <scope>NUCLEOTIDE SEQUENCE</scope>
    <source>
        <strain evidence="6">CCTCC AA 2012012</strain>
    </source>
</reference>
<keyword evidence="2" id="KW-0676">Redox-active center</keyword>
<sequence length="157" mass="16618">MQEPSVTGLVVVVVVLALASAFGWWRRHRDGRLRPVATLPVATRPDESAGATLPAALTDLGVRAGTVTLVQFSSPVCAPCRATRRVLDEVRAAVDGVHLVEVGVDEHLDLARELDIWRTPTVLVVDPAGRIAQRAAGVPAKDDLVAAVTPLLAGARR</sequence>
<evidence type="ECO:0000256" key="1">
    <source>
        <dbReference type="ARBA" id="ARBA00008987"/>
    </source>
</evidence>
<dbReference type="EMBL" id="CP157762">
    <property type="protein sequence ID" value="XBP95271.1"/>
    <property type="molecule type" value="Genomic_DNA"/>
</dbReference>
<dbReference type="GO" id="GO:0005829">
    <property type="term" value="C:cytosol"/>
    <property type="evidence" value="ECO:0007669"/>
    <property type="project" value="TreeGrafter"/>
</dbReference>
<dbReference type="SUPFAM" id="SSF52833">
    <property type="entry name" value="Thioredoxin-like"/>
    <property type="match status" value="1"/>
</dbReference>
<evidence type="ECO:0000256" key="2">
    <source>
        <dbReference type="ARBA" id="ARBA00023284"/>
    </source>
</evidence>
<dbReference type="PANTHER" id="PTHR45663">
    <property type="entry name" value="GEO12009P1"/>
    <property type="match status" value="1"/>
</dbReference>
<reference evidence="5" key="1">
    <citation type="submission" date="2024-01" db="EMBL/GenBank/DDBJ databases">
        <title>The genome sequence of Micromonospora mangrovi CCTCC AA 2012012.</title>
        <authorList>
            <person name="Gao J."/>
        </authorList>
    </citation>
    <scope>NUCLEOTIDE SEQUENCE</scope>
    <source>
        <strain evidence="5">CCTCC AA 2012012</strain>
    </source>
</reference>
<dbReference type="EMBL" id="CP159342">
    <property type="protein sequence ID" value="XCH75974.1"/>
    <property type="molecule type" value="Genomic_DNA"/>
</dbReference>
<dbReference type="PANTHER" id="PTHR45663:SF11">
    <property type="entry name" value="GEO12009P1"/>
    <property type="match status" value="1"/>
</dbReference>
<dbReference type="RefSeq" id="WP_350935930.1">
    <property type="nucleotide sequence ID" value="NZ_CP157762.1"/>
</dbReference>
<keyword evidence="3" id="KW-0812">Transmembrane</keyword>
<dbReference type="PROSITE" id="PS51352">
    <property type="entry name" value="THIOREDOXIN_2"/>
    <property type="match status" value="1"/>
</dbReference>
<comment type="similarity">
    <text evidence="1">Belongs to the thioredoxin family.</text>
</comment>
<dbReference type="CDD" id="cd02947">
    <property type="entry name" value="TRX_family"/>
    <property type="match status" value="1"/>
</dbReference>
<evidence type="ECO:0000259" key="4">
    <source>
        <dbReference type="PROSITE" id="PS51352"/>
    </source>
</evidence>
<name>A0AAU7MF80_9ACTN</name>
<keyword evidence="3" id="KW-1133">Transmembrane helix</keyword>
<dbReference type="InterPro" id="IPR013766">
    <property type="entry name" value="Thioredoxin_domain"/>
</dbReference>
<feature type="domain" description="Thioredoxin" evidence="4">
    <location>
        <begin position="33"/>
        <end position="153"/>
    </location>
</feature>
<dbReference type="Gene3D" id="3.40.30.10">
    <property type="entry name" value="Glutaredoxin"/>
    <property type="match status" value="1"/>
</dbReference>
<proteinExistence type="inferred from homology"/>
<protein>
    <submittedName>
        <fullName evidence="5">Thioredoxin family protein</fullName>
    </submittedName>
</protein>
<dbReference type="AlphaFoldDB" id="A0AAU7MF80"/>
<dbReference type="InterPro" id="IPR036249">
    <property type="entry name" value="Thioredoxin-like_sf"/>
</dbReference>
<feature type="transmembrane region" description="Helical" evidence="3">
    <location>
        <begin position="6"/>
        <end position="25"/>
    </location>
</feature>
<gene>
    <name evidence="6" type="ORF">ABUL08_07775</name>
    <name evidence="5" type="ORF">VK199_07730</name>
</gene>
<dbReference type="GO" id="GO:0015035">
    <property type="term" value="F:protein-disulfide reductase activity"/>
    <property type="evidence" value="ECO:0007669"/>
    <property type="project" value="TreeGrafter"/>
</dbReference>
<accession>A0AAU7MF80</accession>
<keyword evidence="3" id="KW-0472">Membrane</keyword>
<evidence type="ECO:0000313" key="6">
    <source>
        <dbReference type="EMBL" id="XCH75974.1"/>
    </source>
</evidence>
<dbReference type="Pfam" id="PF00085">
    <property type="entry name" value="Thioredoxin"/>
    <property type="match status" value="1"/>
</dbReference>
<evidence type="ECO:0000313" key="5">
    <source>
        <dbReference type="EMBL" id="XBP95271.1"/>
    </source>
</evidence>
<evidence type="ECO:0000256" key="3">
    <source>
        <dbReference type="SAM" id="Phobius"/>
    </source>
</evidence>
<dbReference type="GO" id="GO:0045454">
    <property type="term" value="P:cell redox homeostasis"/>
    <property type="evidence" value="ECO:0007669"/>
    <property type="project" value="TreeGrafter"/>
</dbReference>